<dbReference type="RefSeq" id="WP_203569992.1">
    <property type="nucleotide sequence ID" value="NZ_WOFE01000001.1"/>
</dbReference>
<dbReference type="CDD" id="cd00609">
    <property type="entry name" value="AAT_like"/>
    <property type="match status" value="1"/>
</dbReference>
<dbReference type="NCBIfam" id="TIGR03538">
    <property type="entry name" value="DapC_gpp"/>
    <property type="match status" value="1"/>
</dbReference>
<evidence type="ECO:0000313" key="7">
    <source>
        <dbReference type="Proteomes" id="UP001195660"/>
    </source>
</evidence>
<gene>
    <name evidence="6" type="ORF">GM173_03855</name>
</gene>
<protein>
    <recommendedName>
        <fullName evidence="2">Putative 8-amino-7-oxononanoate synthase</fullName>
    </recommendedName>
</protein>
<feature type="domain" description="Aminotransferase class I/classII large" evidence="5">
    <location>
        <begin position="32"/>
        <end position="374"/>
    </location>
</feature>
<dbReference type="InterPro" id="IPR050881">
    <property type="entry name" value="LL-DAP_aminotransferase"/>
</dbReference>
<evidence type="ECO:0000256" key="4">
    <source>
        <dbReference type="ARBA" id="ARBA00022679"/>
    </source>
</evidence>
<evidence type="ECO:0000256" key="3">
    <source>
        <dbReference type="ARBA" id="ARBA00022576"/>
    </source>
</evidence>
<keyword evidence="3 6" id="KW-0032">Aminotransferase</keyword>
<dbReference type="Gene3D" id="3.90.1150.10">
    <property type="entry name" value="Aspartate Aminotransferase, domain 1"/>
    <property type="match status" value="1"/>
</dbReference>
<comment type="caution">
    <text evidence="6">The sequence shown here is derived from an EMBL/GenBank/DDBJ whole genome shotgun (WGS) entry which is preliminary data.</text>
</comment>
<dbReference type="EMBL" id="WOFE01000001">
    <property type="protein sequence ID" value="MBM5570712.1"/>
    <property type="molecule type" value="Genomic_DNA"/>
</dbReference>
<evidence type="ECO:0000259" key="5">
    <source>
        <dbReference type="Pfam" id="PF00155"/>
    </source>
</evidence>
<dbReference type="Pfam" id="PF00155">
    <property type="entry name" value="Aminotran_1_2"/>
    <property type="match status" value="1"/>
</dbReference>
<dbReference type="PANTHER" id="PTHR42832">
    <property type="entry name" value="AMINO ACID AMINOTRANSFERASE"/>
    <property type="match status" value="1"/>
</dbReference>
<dbReference type="GO" id="GO:0009016">
    <property type="term" value="F:succinyldiaminopimelate transaminase activity"/>
    <property type="evidence" value="ECO:0007669"/>
    <property type="project" value="UniProtKB-EC"/>
</dbReference>
<dbReference type="InterPro" id="IPR015421">
    <property type="entry name" value="PyrdxlP-dep_Trfase_major"/>
</dbReference>
<reference evidence="6 7" key="1">
    <citation type="submission" date="2019-11" db="EMBL/GenBank/DDBJ databases">
        <title>Novel Deefgea species.</title>
        <authorList>
            <person name="Han J.-H."/>
        </authorList>
    </citation>
    <scope>NUCLEOTIDE SEQUENCE [LARGE SCALE GENOMIC DNA]</scope>
    <source>
        <strain evidence="6 7">LMG 24817</strain>
    </source>
</reference>
<accession>A0ABS2C9J3</accession>
<evidence type="ECO:0000256" key="1">
    <source>
        <dbReference type="ARBA" id="ARBA00001933"/>
    </source>
</evidence>
<dbReference type="InterPro" id="IPR019878">
    <property type="entry name" value="DapC_beta/gammaproteobac"/>
</dbReference>
<name>A0ABS2C9J3_9NEIS</name>
<dbReference type="PANTHER" id="PTHR42832:SF3">
    <property type="entry name" value="L-GLUTAMINE--4-(METHYLSULFANYL)-2-OXOBUTANOATE AMINOTRANSFERASE"/>
    <property type="match status" value="1"/>
</dbReference>
<dbReference type="InterPro" id="IPR015424">
    <property type="entry name" value="PyrdxlP-dep_Trfase"/>
</dbReference>
<organism evidence="6 7">
    <name type="scientific">Deefgea chitinilytica</name>
    <dbReference type="NCBI Taxonomy" id="570276"/>
    <lineage>
        <taxon>Bacteria</taxon>
        <taxon>Pseudomonadati</taxon>
        <taxon>Pseudomonadota</taxon>
        <taxon>Betaproteobacteria</taxon>
        <taxon>Neisseriales</taxon>
        <taxon>Chitinibacteraceae</taxon>
        <taxon>Deefgea</taxon>
    </lineage>
</organism>
<keyword evidence="4 6" id="KW-0808">Transferase</keyword>
<comment type="cofactor">
    <cofactor evidence="1">
        <name>pyridoxal 5'-phosphate</name>
        <dbReference type="ChEBI" id="CHEBI:597326"/>
    </cofactor>
</comment>
<dbReference type="InterPro" id="IPR004839">
    <property type="entry name" value="Aminotransferase_I/II_large"/>
</dbReference>
<dbReference type="Proteomes" id="UP001195660">
    <property type="component" value="Unassembled WGS sequence"/>
</dbReference>
<evidence type="ECO:0000313" key="6">
    <source>
        <dbReference type="EMBL" id="MBM5570712.1"/>
    </source>
</evidence>
<sequence>MSPRLKLLQPYPFQKLRQLFAGITTNPALTHINLSIGEPKHPAPNLVKEALNQNMAGLSSYPATLGSDALRQSISDWATRRYEIPALDPATQILPVNGSREALFAFAQAVIDSSAERPIVLSPNPFYQIYEGAALLSGAEPWFVNCTAENRFQPDWDSVPEEVWAHTQLVFVCSPGNPTGAVASLSDWERLFELSDRYGFVIASDECYSEIYFGENKPLGGLEAAHKLGRDYRRLVMFSSLSKRSNVPGMRSGFVAGDAEIIAQFLLYRTYHGCAMSPMVMAASAAAWSDETHVIENRKLYAEKFAAVTAILQSVLEVSLPDAAFYLWAKVPIEDEAFAAGLFAQQHVTVLPGSYLARAAHGVNPGLGYIRIALVAPLDECVAAAERIVQYCHSIK</sequence>
<keyword evidence="7" id="KW-1185">Reference proteome</keyword>
<dbReference type="InterPro" id="IPR015422">
    <property type="entry name" value="PyrdxlP-dep_Trfase_small"/>
</dbReference>
<dbReference type="SUPFAM" id="SSF53383">
    <property type="entry name" value="PLP-dependent transferases"/>
    <property type="match status" value="1"/>
</dbReference>
<proteinExistence type="predicted"/>
<evidence type="ECO:0000256" key="2">
    <source>
        <dbReference type="ARBA" id="ARBA00021531"/>
    </source>
</evidence>
<dbReference type="Gene3D" id="3.40.640.10">
    <property type="entry name" value="Type I PLP-dependent aspartate aminotransferase-like (Major domain)"/>
    <property type="match status" value="1"/>
</dbReference>